<evidence type="ECO:0000259" key="2">
    <source>
        <dbReference type="SMART" id="SM00418"/>
    </source>
</evidence>
<protein>
    <recommendedName>
        <fullName evidence="2">HTH arsR-type domain-containing protein</fullName>
    </recommendedName>
</protein>
<comment type="caution">
    <text evidence="3">The sequence shown here is derived from an EMBL/GenBank/DDBJ whole genome shotgun (WGS) entry which is preliminary data.</text>
</comment>
<sequence>MTSPHHPVGIPSTPDPDRPLRHLDARGLRALAHPLRVRILELLDRHGPATSTTLARRLGENTGTVSWHLRHLADHGFITEDPTRGTRRERWWAPTPSRLHLETADLADDPETRTAAAVYVDALLRRAFDRAARSYAADPGDAWRRARTTSERTDLAMTPAQLAALNTELADVVARHAATAADAPGPDTRPVAVQIQAFPLAPDESVPNNPDNSNNSDSAAPDTPDDTSPDPTP</sequence>
<dbReference type="InterPro" id="IPR036388">
    <property type="entry name" value="WH-like_DNA-bd_sf"/>
</dbReference>
<dbReference type="SMART" id="SM00418">
    <property type="entry name" value="HTH_ARSR"/>
    <property type="match status" value="1"/>
</dbReference>
<dbReference type="Pfam" id="PF12840">
    <property type="entry name" value="HTH_20"/>
    <property type="match status" value="1"/>
</dbReference>
<feature type="region of interest" description="Disordered" evidence="1">
    <location>
        <begin position="180"/>
        <end position="233"/>
    </location>
</feature>
<dbReference type="RefSeq" id="WP_345677550.1">
    <property type="nucleotide sequence ID" value="NZ_BAABHS010000016.1"/>
</dbReference>
<keyword evidence="4" id="KW-1185">Reference proteome</keyword>
<dbReference type="InterPro" id="IPR011991">
    <property type="entry name" value="ArsR-like_HTH"/>
</dbReference>
<feature type="domain" description="HTH arsR-type" evidence="2">
    <location>
        <begin position="26"/>
        <end position="114"/>
    </location>
</feature>
<proteinExistence type="predicted"/>
<dbReference type="Gene3D" id="1.10.10.10">
    <property type="entry name" value="Winged helix-like DNA-binding domain superfamily/Winged helix DNA-binding domain"/>
    <property type="match status" value="1"/>
</dbReference>
<reference evidence="4" key="1">
    <citation type="journal article" date="2019" name="Int. J. Syst. Evol. Microbiol.">
        <title>The Global Catalogue of Microorganisms (GCM) 10K type strain sequencing project: providing services to taxonomists for standard genome sequencing and annotation.</title>
        <authorList>
            <consortium name="The Broad Institute Genomics Platform"/>
            <consortium name="The Broad Institute Genome Sequencing Center for Infectious Disease"/>
            <person name="Wu L."/>
            <person name="Ma J."/>
        </authorList>
    </citation>
    <scope>NUCLEOTIDE SEQUENCE [LARGE SCALE GENOMIC DNA]</scope>
    <source>
        <strain evidence="4">JCM 17986</strain>
    </source>
</reference>
<dbReference type="InterPro" id="IPR001845">
    <property type="entry name" value="HTH_ArsR_DNA-bd_dom"/>
</dbReference>
<dbReference type="EMBL" id="BAABHS010000016">
    <property type="protein sequence ID" value="GAA4974551.1"/>
    <property type="molecule type" value="Genomic_DNA"/>
</dbReference>
<name>A0ABP9HN18_9ACTN</name>
<evidence type="ECO:0000313" key="3">
    <source>
        <dbReference type="EMBL" id="GAA4974551.1"/>
    </source>
</evidence>
<evidence type="ECO:0000313" key="4">
    <source>
        <dbReference type="Proteomes" id="UP001500466"/>
    </source>
</evidence>
<dbReference type="InterPro" id="IPR036390">
    <property type="entry name" value="WH_DNA-bd_sf"/>
</dbReference>
<feature type="compositionally biased region" description="Acidic residues" evidence="1">
    <location>
        <begin position="223"/>
        <end position="233"/>
    </location>
</feature>
<organism evidence="3 4">
    <name type="scientific">Yinghuangia aomiensis</name>
    <dbReference type="NCBI Taxonomy" id="676205"/>
    <lineage>
        <taxon>Bacteria</taxon>
        <taxon>Bacillati</taxon>
        <taxon>Actinomycetota</taxon>
        <taxon>Actinomycetes</taxon>
        <taxon>Kitasatosporales</taxon>
        <taxon>Streptomycetaceae</taxon>
        <taxon>Yinghuangia</taxon>
    </lineage>
</organism>
<dbReference type="CDD" id="cd00090">
    <property type="entry name" value="HTH_ARSR"/>
    <property type="match status" value="1"/>
</dbReference>
<feature type="compositionally biased region" description="Low complexity" evidence="1">
    <location>
        <begin position="180"/>
        <end position="190"/>
    </location>
</feature>
<dbReference type="Proteomes" id="UP001500466">
    <property type="component" value="Unassembled WGS sequence"/>
</dbReference>
<feature type="compositionally biased region" description="Low complexity" evidence="1">
    <location>
        <begin position="207"/>
        <end position="222"/>
    </location>
</feature>
<dbReference type="SUPFAM" id="SSF46785">
    <property type="entry name" value="Winged helix' DNA-binding domain"/>
    <property type="match status" value="1"/>
</dbReference>
<gene>
    <name evidence="3" type="ORF">GCM10023205_46530</name>
</gene>
<evidence type="ECO:0000256" key="1">
    <source>
        <dbReference type="SAM" id="MobiDB-lite"/>
    </source>
</evidence>
<accession>A0ABP9HN18</accession>